<evidence type="ECO:0000256" key="5">
    <source>
        <dbReference type="ARBA" id="ARBA00012290"/>
    </source>
</evidence>
<evidence type="ECO:0000256" key="13">
    <source>
        <dbReference type="ARBA" id="ARBA00023180"/>
    </source>
</evidence>
<evidence type="ECO:0000256" key="2">
    <source>
        <dbReference type="ARBA" id="ARBA00004447"/>
    </source>
</evidence>
<dbReference type="GO" id="GO:0033320">
    <property type="term" value="P:UDP-D-xylose biosynthetic process"/>
    <property type="evidence" value="ECO:0007669"/>
    <property type="project" value="UniProtKB-UniPathway"/>
</dbReference>
<evidence type="ECO:0000256" key="7">
    <source>
        <dbReference type="ARBA" id="ARBA00022793"/>
    </source>
</evidence>
<name>A0A833L2K9_UNCSA</name>
<protein>
    <recommendedName>
        <fullName evidence="5">UDP-glucuronate decarboxylase</fullName>
        <ecNumber evidence="5">4.1.1.35</ecNumber>
    </recommendedName>
</protein>
<comment type="pathway">
    <text evidence="3">Nucleotide-sugar biosynthesis; UDP-alpha-D-xylose biosynthesis; UDP-alpha-D-xylose from UDP-alpha-D-glucuronate: step 1/1.</text>
</comment>
<keyword evidence="11" id="KW-0333">Golgi apparatus</keyword>
<dbReference type="GO" id="GO:0070403">
    <property type="term" value="F:NAD+ binding"/>
    <property type="evidence" value="ECO:0007669"/>
    <property type="project" value="InterPro"/>
</dbReference>
<keyword evidence="14" id="KW-0456">Lyase</keyword>
<dbReference type="InterPro" id="IPR036291">
    <property type="entry name" value="NAD(P)-bd_dom_sf"/>
</dbReference>
<comment type="subcellular location">
    <subcellularLocation>
        <location evidence="2">Golgi apparatus</location>
        <location evidence="2">Golgi stack membrane</location>
        <topology evidence="2">Single-pass type II membrane protein</topology>
    </subcellularLocation>
</comment>
<evidence type="ECO:0000256" key="12">
    <source>
        <dbReference type="ARBA" id="ARBA00023136"/>
    </source>
</evidence>
<comment type="caution">
    <text evidence="16">The sequence shown here is derived from an EMBL/GenBank/DDBJ whole genome shotgun (WGS) entry which is preliminary data.</text>
</comment>
<keyword evidence="10" id="KW-0520">NAD</keyword>
<proteinExistence type="inferred from homology"/>
<dbReference type="CDD" id="cd05230">
    <property type="entry name" value="UGD_SDR_e"/>
    <property type="match status" value="1"/>
</dbReference>
<evidence type="ECO:0000256" key="9">
    <source>
        <dbReference type="ARBA" id="ARBA00022989"/>
    </source>
</evidence>
<dbReference type="EC" id="4.1.1.35" evidence="5"/>
<dbReference type="Gene3D" id="3.40.50.720">
    <property type="entry name" value="NAD(P)-binding Rossmann-like Domain"/>
    <property type="match status" value="1"/>
</dbReference>
<dbReference type="UniPathway" id="UPA00796">
    <property type="reaction ID" value="UER00771"/>
</dbReference>
<dbReference type="FunFam" id="3.40.50.720:FF:000065">
    <property type="entry name" value="UDP-glucuronic acid decarboxylase 1"/>
    <property type="match status" value="1"/>
</dbReference>
<keyword evidence="12" id="KW-0472">Membrane</keyword>
<dbReference type="InterPro" id="IPR016040">
    <property type="entry name" value="NAD(P)-bd_dom"/>
</dbReference>
<dbReference type="InterPro" id="IPR044516">
    <property type="entry name" value="UXS-like"/>
</dbReference>
<evidence type="ECO:0000256" key="11">
    <source>
        <dbReference type="ARBA" id="ARBA00023034"/>
    </source>
</evidence>
<dbReference type="GO" id="GO:0048040">
    <property type="term" value="F:UDP-glucuronate decarboxylase activity"/>
    <property type="evidence" value="ECO:0007669"/>
    <property type="project" value="UniProtKB-EC"/>
</dbReference>
<feature type="domain" description="NAD(P)-binding" evidence="15">
    <location>
        <begin position="4"/>
        <end position="301"/>
    </location>
</feature>
<keyword evidence="8" id="KW-0735">Signal-anchor</keyword>
<keyword evidence="9" id="KW-1133">Transmembrane helix</keyword>
<evidence type="ECO:0000256" key="1">
    <source>
        <dbReference type="ARBA" id="ARBA00001911"/>
    </source>
</evidence>
<dbReference type="PANTHER" id="PTHR43078:SF6">
    <property type="entry name" value="UDP-GLUCURONIC ACID DECARBOXYLASE 1"/>
    <property type="match status" value="1"/>
</dbReference>
<dbReference type="AlphaFoldDB" id="A0A833L2K9"/>
<gene>
    <name evidence="16" type="ORF">FD145_146</name>
</gene>
<keyword evidence="7" id="KW-0210">Decarboxylase</keyword>
<evidence type="ECO:0000256" key="4">
    <source>
        <dbReference type="ARBA" id="ARBA00007505"/>
    </source>
</evidence>
<dbReference type="EMBL" id="WPAF01000001">
    <property type="protein sequence ID" value="KAF0135320.1"/>
    <property type="molecule type" value="Genomic_DNA"/>
</dbReference>
<comment type="similarity">
    <text evidence="4">Belongs to the NAD(P)-dependent epimerase/dehydratase family. UDP-glucuronic acid decarboxylase subfamily.</text>
</comment>
<evidence type="ECO:0000256" key="8">
    <source>
        <dbReference type="ARBA" id="ARBA00022968"/>
    </source>
</evidence>
<evidence type="ECO:0000313" key="16">
    <source>
        <dbReference type="EMBL" id="KAF0135320.1"/>
    </source>
</evidence>
<evidence type="ECO:0000256" key="3">
    <source>
        <dbReference type="ARBA" id="ARBA00005100"/>
    </source>
</evidence>
<comment type="cofactor">
    <cofactor evidence="1">
        <name>NAD(+)</name>
        <dbReference type="ChEBI" id="CHEBI:57540"/>
    </cofactor>
</comment>
<organism evidence="16 17">
    <name type="scientific">Candidatus Saganbacteria bacterium</name>
    <dbReference type="NCBI Taxonomy" id="2575572"/>
    <lineage>
        <taxon>Bacteria</taxon>
        <taxon>Bacillati</taxon>
        <taxon>Saganbacteria</taxon>
    </lineage>
</organism>
<accession>A0A833L2K9</accession>
<dbReference type="SUPFAM" id="SSF51735">
    <property type="entry name" value="NAD(P)-binding Rossmann-fold domains"/>
    <property type="match status" value="1"/>
</dbReference>
<keyword evidence="13" id="KW-0325">Glycoprotein</keyword>
<evidence type="ECO:0000259" key="15">
    <source>
        <dbReference type="Pfam" id="PF16363"/>
    </source>
</evidence>
<reference evidence="16 17" key="1">
    <citation type="submission" date="2019-12" db="EMBL/GenBank/DDBJ databases">
        <authorList>
            <person name="Wolfe R."/>
            <person name="Danczak R."/>
            <person name="Wilkins M."/>
        </authorList>
    </citation>
    <scope>NUCLEOTIDE SEQUENCE [LARGE SCALE GENOMIC DNA]</scope>
    <source>
        <strain evidence="16">X2_MaxBin.013</strain>
    </source>
</reference>
<dbReference type="PANTHER" id="PTHR43078">
    <property type="entry name" value="UDP-GLUCURONIC ACID DECARBOXYLASE-RELATED"/>
    <property type="match status" value="1"/>
</dbReference>
<dbReference type="Proteomes" id="UP000488506">
    <property type="component" value="Unassembled WGS sequence"/>
</dbReference>
<evidence type="ECO:0000256" key="6">
    <source>
        <dbReference type="ARBA" id="ARBA00022692"/>
    </source>
</evidence>
<dbReference type="GO" id="GO:0042732">
    <property type="term" value="P:D-xylose metabolic process"/>
    <property type="evidence" value="ECO:0007669"/>
    <property type="project" value="InterPro"/>
</dbReference>
<evidence type="ECO:0000256" key="10">
    <source>
        <dbReference type="ARBA" id="ARBA00023027"/>
    </source>
</evidence>
<evidence type="ECO:0000313" key="17">
    <source>
        <dbReference type="Proteomes" id="UP000488506"/>
    </source>
</evidence>
<dbReference type="Pfam" id="PF16363">
    <property type="entry name" value="GDP_Man_Dehyd"/>
    <property type="match status" value="1"/>
</dbReference>
<keyword evidence="6" id="KW-0812">Transmembrane</keyword>
<sequence>MKILLTGGAGFIGSHLIDLFLKDDHEVICVDNLLTGSLHNIKHHEGNNKLKFIEHDISSYLDYKDKIDYVLHFASPASPVDYLSHPIETLEVGSLGTFNALELALIKKAKFMLASTSEVYGDPEVSPQKENYWGHVNPIGPRSVYDEAKRFSEATAMAYKRHNHIDVKIIRIFNTYGPRMKKKDGRVVPNFISQALNGEPLTIYGNGKQTRSFCFVSDLVSGIYKVMHSDIETPINLGNPNEFTMLELAQKVSNIAGVKLKTKKMPLPEDDPKQRRPDISKAKKLLGWEPKVNLEEGLKKTIEWFKNA</sequence>
<dbReference type="GO" id="GO:0005737">
    <property type="term" value="C:cytoplasm"/>
    <property type="evidence" value="ECO:0007669"/>
    <property type="project" value="TreeGrafter"/>
</dbReference>
<evidence type="ECO:0000256" key="14">
    <source>
        <dbReference type="ARBA" id="ARBA00023239"/>
    </source>
</evidence>